<comment type="caution">
    <text evidence="2">The sequence shown here is derived from an EMBL/GenBank/DDBJ whole genome shotgun (WGS) entry which is preliminary data.</text>
</comment>
<dbReference type="SUPFAM" id="SSF48452">
    <property type="entry name" value="TPR-like"/>
    <property type="match status" value="1"/>
</dbReference>
<dbReference type="Gene3D" id="1.25.40.10">
    <property type="entry name" value="Tetratricopeptide repeat domain"/>
    <property type="match status" value="1"/>
</dbReference>
<evidence type="ECO:0000256" key="1">
    <source>
        <dbReference type="SAM" id="MobiDB-lite"/>
    </source>
</evidence>
<dbReference type="OrthoDB" id="414698at2759"/>
<dbReference type="Gene3D" id="1.20.58.320">
    <property type="entry name" value="TPR-like"/>
    <property type="match status" value="1"/>
</dbReference>
<keyword evidence="3" id="KW-1185">Reference proteome</keyword>
<name>A0A420Y4Z1_9PEZI</name>
<reference evidence="2 3" key="1">
    <citation type="submission" date="2018-08" db="EMBL/GenBank/DDBJ databases">
        <title>Draft genome of the lignicolous fungus Coniochaeta pulveracea.</title>
        <authorList>
            <person name="Borstlap C.J."/>
            <person name="De Witt R.N."/>
            <person name="Botha A."/>
            <person name="Volschenk H."/>
        </authorList>
    </citation>
    <scope>NUCLEOTIDE SEQUENCE [LARGE SCALE GENOMIC DNA]</scope>
    <source>
        <strain evidence="2 3">CAB683</strain>
    </source>
</reference>
<dbReference type="InterPro" id="IPR010323">
    <property type="entry name" value="DUF924"/>
</dbReference>
<dbReference type="Pfam" id="PF06041">
    <property type="entry name" value="DUF924"/>
    <property type="match status" value="1"/>
</dbReference>
<evidence type="ECO:0008006" key="4">
    <source>
        <dbReference type="Google" id="ProtNLM"/>
    </source>
</evidence>
<protein>
    <recommendedName>
        <fullName evidence="4">DUF924-domain-containing protein</fullName>
    </recommendedName>
</protein>
<evidence type="ECO:0000313" key="2">
    <source>
        <dbReference type="EMBL" id="RKU42913.1"/>
    </source>
</evidence>
<dbReference type="EMBL" id="QVQW01000049">
    <property type="protein sequence ID" value="RKU42913.1"/>
    <property type="molecule type" value="Genomic_DNA"/>
</dbReference>
<evidence type="ECO:0000313" key="3">
    <source>
        <dbReference type="Proteomes" id="UP000275385"/>
    </source>
</evidence>
<sequence length="338" mass="38310">MPNLGMRSHRALGCSLHPVSTRNILRLPTAPVSTIKPSIARLLLSQEHRQHTSSYSRPSPKSLPRLVPEHLLESQRRGLYPAGTNNMDRLKYTLHPDIPSDVLSLWFNHISSPEHLILPPKEAIFKWFKADSDFDQTCASQFNSYLTTISSTRPTASELLSAISPSSPIDWLGLVLLLDQVSRNVFRGAEAKIVYEIFDPLAQEVVKRAVAAGVLEDPVIKYRLAYRVWFCMPFMHSESTELHEACVRMFEGALADVKSLVAGEEKVKGDVAECREYLKENLEEAEGYLETFLGFEKRHQVIIERFGRYPHRNQVLGRESTKEEEEYLRDGGETFGTG</sequence>
<gene>
    <name evidence="2" type="ORF">DL546_002430</name>
</gene>
<dbReference type="STRING" id="177199.A0A420Y4Z1"/>
<dbReference type="AlphaFoldDB" id="A0A420Y4Z1"/>
<proteinExistence type="predicted"/>
<dbReference type="Proteomes" id="UP000275385">
    <property type="component" value="Unassembled WGS sequence"/>
</dbReference>
<feature type="region of interest" description="Disordered" evidence="1">
    <location>
        <begin position="318"/>
        <end position="338"/>
    </location>
</feature>
<organism evidence="2 3">
    <name type="scientific">Coniochaeta pulveracea</name>
    <dbReference type="NCBI Taxonomy" id="177199"/>
    <lineage>
        <taxon>Eukaryota</taxon>
        <taxon>Fungi</taxon>
        <taxon>Dikarya</taxon>
        <taxon>Ascomycota</taxon>
        <taxon>Pezizomycotina</taxon>
        <taxon>Sordariomycetes</taxon>
        <taxon>Sordariomycetidae</taxon>
        <taxon>Coniochaetales</taxon>
        <taxon>Coniochaetaceae</taxon>
        <taxon>Coniochaeta</taxon>
    </lineage>
</organism>
<dbReference type="InterPro" id="IPR011990">
    <property type="entry name" value="TPR-like_helical_dom_sf"/>
</dbReference>
<accession>A0A420Y4Z1</accession>